<feature type="domain" description="Cupin type-1" evidence="7">
    <location>
        <begin position="59"/>
        <end position="205"/>
    </location>
</feature>
<proteinExistence type="inferred from homology"/>
<dbReference type="InterPro" id="IPR006045">
    <property type="entry name" value="Cupin_1"/>
</dbReference>
<comment type="subcellular location">
    <subcellularLocation>
        <location evidence="1">Secreted</location>
    </subcellularLocation>
</comment>
<protein>
    <submittedName>
        <fullName evidence="8">RmlC-like cupin domain-containing protein</fullName>
    </submittedName>
</protein>
<dbReference type="InterPro" id="IPR001929">
    <property type="entry name" value="Germin"/>
</dbReference>
<dbReference type="Pfam" id="PF00190">
    <property type="entry name" value="Cupin_1"/>
    <property type="match status" value="1"/>
</dbReference>
<evidence type="ECO:0000256" key="5">
    <source>
        <dbReference type="ARBA" id="ARBA00023211"/>
    </source>
</evidence>
<evidence type="ECO:0000313" key="9">
    <source>
        <dbReference type="Proteomes" id="UP001285441"/>
    </source>
</evidence>
<comment type="caution">
    <text evidence="8">The sequence shown here is derived from an EMBL/GenBank/DDBJ whole genome shotgun (WGS) entry which is preliminary data.</text>
</comment>
<name>A0AAE0NQT8_9PEZI</name>
<keyword evidence="3" id="KW-0964">Secreted</keyword>
<accession>A0AAE0NQT8</accession>
<dbReference type="SMART" id="SM00835">
    <property type="entry name" value="Cupin_1"/>
    <property type="match status" value="1"/>
</dbReference>
<evidence type="ECO:0000259" key="7">
    <source>
        <dbReference type="SMART" id="SM00835"/>
    </source>
</evidence>
<keyword evidence="4" id="KW-0479">Metal-binding</keyword>
<gene>
    <name evidence="8" type="ORF">B0H63DRAFT_190614</name>
</gene>
<dbReference type="CDD" id="cd02241">
    <property type="entry name" value="cupin_OxOx"/>
    <property type="match status" value="1"/>
</dbReference>
<dbReference type="PANTHER" id="PTHR31238">
    <property type="entry name" value="GERMIN-LIKE PROTEIN SUBFAMILY 3 MEMBER 3"/>
    <property type="match status" value="1"/>
</dbReference>
<dbReference type="InterPro" id="IPR014710">
    <property type="entry name" value="RmlC-like_jellyroll"/>
</dbReference>
<evidence type="ECO:0000256" key="4">
    <source>
        <dbReference type="ARBA" id="ARBA00022723"/>
    </source>
</evidence>
<reference evidence="8" key="2">
    <citation type="submission" date="2023-06" db="EMBL/GenBank/DDBJ databases">
        <authorList>
            <consortium name="Lawrence Berkeley National Laboratory"/>
            <person name="Haridas S."/>
            <person name="Hensen N."/>
            <person name="Bonometti L."/>
            <person name="Westerberg I."/>
            <person name="Brannstrom I.O."/>
            <person name="Guillou S."/>
            <person name="Cros-Aarteil S."/>
            <person name="Calhoun S."/>
            <person name="Kuo A."/>
            <person name="Mondo S."/>
            <person name="Pangilinan J."/>
            <person name="Riley R."/>
            <person name="LaButti K."/>
            <person name="Andreopoulos B."/>
            <person name="Lipzen A."/>
            <person name="Chen C."/>
            <person name="Yanf M."/>
            <person name="Daum C."/>
            <person name="Ng V."/>
            <person name="Clum A."/>
            <person name="Steindorff A."/>
            <person name="Ohm R."/>
            <person name="Martin F."/>
            <person name="Silar P."/>
            <person name="Natvig D."/>
            <person name="Lalanne C."/>
            <person name="Gautier V."/>
            <person name="Ament-velasquez S.L."/>
            <person name="Kruys A."/>
            <person name="Hutchinson M.I."/>
            <person name="Powell A.J."/>
            <person name="Barry K."/>
            <person name="Miller A.N."/>
            <person name="Grigoriev I.V."/>
            <person name="Debuchy R."/>
            <person name="Gladieux P."/>
            <person name="Thoren M.H."/>
            <person name="Johannesson H."/>
        </authorList>
    </citation>
    <scope>NUCLEOTIDE SEQUENCE</scope>
    <source>
        <strain evidence="8">CBS 232.78</strain>
    </source>
</reference>
<dbReference type="SUPFAM" id="SSF51182">
    <property type="entry name" value="RmlC-like cupins"/>
    <property type="match status" value="1"/>
</dbReference>
<evidence type="ECO:0000313" key="8">
    <source>
        <dbReference type="EMBL" id="KAK3386012.1"/>
    </source>
</evidence>
<dbReference type="EMBL" id="JAULSW010000004">
    <property type="protein sequence ID" value="KAK3386012.1"/>
    <property type="molecule type" value="Genomic_DNA"/>
</dbReference>
<evidence type="ECO:0000256" key="1">
    <source>
        <dbReference type="ARBA" id="ARBA00004613"/>
    </source>
</evidence>
<comment type="similarity">
    <text evidence="2">Belongs to the germin family.</text>
</comment>
<keyword evidence="5" id="KW-0464">Manganese</keyword>
<dbReference type="GO" id="GO:0005576">
    <property type="term" value="C:extracellular region"/>
    <property type="evidence" value="ECO:0007669"/>
    <property type="project" value="UniProtKB-SubCell"/>
</dbReference>
<dbReference type="AlphaFoldDB" id="A0AAE0NQT8"/>
<dbReference type="PRINTS" id="PR00325">
    <property type="entry name" value="GERMIN"/>
</dbReference>
<feature type="signal peptide" evidence="6">
    <location>
        <begin position="1"/>
        <end position="22"/>
    </location>
</feature>
<keyword evidence="6" id="KW-0732">Signal</keyword>
<dbReference type="PROSITE" id="PS00725">
    <property type="entry name" value="GERMIN"/>
    <property type="match status" value="1"/>
</dbReference>
<evidence type="ECO:0000256" key="2">
    <source>
        <dbReference type="ARBA" id="ARBA00007456"/>
    </source>
</evidence>
<dbReference type="InterPro" id="IPR019780">
    <property type="entry name" value="Germin_Mn-BS"/>
</dbReference>
<keyword evidence="9" id="KW-1185">Reference proteome</keyword>
<evidence type="ECO:0000256" key="6">
    <source>
        <dbReference type="SAM" id="SignalP"/>
    </source>
</evidence>
<reference evidence="8" key="1">
    <citation type="journal article" date="2023" name="Mol. Phylogenet. Evol.">
        <title>Genome-scale phylogeny and comparative genomics of the fungal order Sordariales.</title>
        <authorList>
            <person name="Hensen N."/>
            <person name="Bonometti L."/>
            <person name="Westerberg I."/>
            <person name="Brannstrom I.O."/>
            <person name="Guillou S."/>
            <person name="Cros-Aarteil S."/>
            <person name="Calhoun S."/>
            <person name="Haridas S."/>
            <person name="Kuo A."/>
            <person name="Mondo S."/>
            <person name="Pangilinan J."/>
            <person name="Riley R."/>
            <person name="LaButti K."/>
            <person name="Andreopoulos B."/>
            <person name="Lipzen A."/>
            <person name="Chen C."/>
            <person name="Yan M."/>
            <person name="Daum C."/>
            <person name="Ng V."/>
            <person name="Clum A."/>
            <person name="Steindorff A."/>
            <person name="Ohm R.A."/>
            <person name="Martin F."/>
            <person name="Silar P."/>
            <person name="Natvig D.O."/>
            <person name="Lalanne C."/>
            <person name="Gautier V."/>
            <person name="Ament-Velasquez S.L."/>
            <person name="Kruys A."/>
            <person name="Hutchinson M.I."/>
            <person name="Powell A.J."/>
            <person name="Barry K."/>
            <person name="Miller A.N."/>
            <person name="Grigoriev I.V."/>
            <person name="Debuchy R."/>
            <person name="Gladieux P."/>
            <person name="Hiltunen Thoren M."/>
            <person name="Johannesson H."/>
        </authorList>
    </citation>
    <scope>NUCLEOTIDE SEQUENCE</scope>
    <source>
        <strain evidence="8">CBS 232.78</strain>
    </source>
</reference>
<dbReference type="Proteomes" id="UP001285441">
    <property type="component" value="Unassembled WGS sequence"/>
</dbReference>
<dbReference type="Gene3D" id="2.60.120.10">
    <property type="entry name" value="Jelly Rolls"/>
    <property type="match status" value="1"/>
</dbReference>
<evidence type="ECO:0000256" key="3">
    <source>
        <dbReference type="ARBA" id="ARBA00022525"/>
    </source>
</evidence>
<organism evidence="8 9">
    <name type="scientific">Podospora didyma</name>
    <dbReference type="NCBI Taxonomy" id="330526"/>
    <lineage>
        <taxon>Eukaryota</taxon>
        <taxon>Fungi</taxon>
        <taxon>Dikarya</taxon>
        <taxon>Ascomycota</taxon>
        <taxon>Pezizomycotina</taxon>
        <taxon>Sordariomycetes</taxon>
        <taxon>Sordariomycetidae</taxon>
        <taxon>Sordariales</taxon>
        <taxon>Podosporaceae</taxon>
        <taxon>Podospora</taxon>
    </lineage>
</organism>
<dbReference type="GO" id="GO:0030145">
    <property type="term" value="F:manganese ion binding"/>
    <property type="evidence" value="ECO:0007669"/>
    <property type="project" value="InterPro"/>
</dbReference>
<dbReference type="InterPro" id="IPR011051">
    <property type="entry name" value="RmlC_Cupin_sf"/>
</dbReference>
<feature type="chain" id="PRO_5041952561" evidence="6">
    <location>
        <begin position="23"/>
        <end position="235"/>
    </location>
</feature>
<sequence>MLSKAISTSTAAILALSSLAAAVPQMMAGRSTPSLSSQLRQVDSAADRYPLLRDIDFVFNFTEHEPMMANGKNFPALVGSGTAMAVAEIGPCGMAGLHVHPRSPELFIVIKGRVYTEMVPESGVFSDSKGTQRVIRTELRPYQMTLFPMGSVHMQFNPDCVPSLTIASFTSEDPGVSLLVPEIFSLPTDFIANSLGGTIAGADIDHLKGIIPQAAIFNVEQCLKKCNIQKRAVEV</sequence>